<sequence length="44" mass="5121">MRVYNLFHQIRQFAVAKKIFSCYDMTVVINNNNPLIISGGFYHG</sequence>
<accession>U7UHD1</accession>
<organism evidence="1 2">
    <name type="scientific">Megasphaera vaginalis</name>
    <name type="common">ex Srinivasan et al. 2021</name>
    <dbReference type="NCBI Taxonomy" id="1111454"/>
    <lineage>
        <taxon>Bacteria</taxon>
        <taxon>Bacillati</taxon>
        <taxon>Bacillota</taxon>
        <taxon>Negativicutes</taxon>
        <taxon>Veillonellales</taxon>
        <taxon>Veillonellaceae</taxon>
        <taxon>Megasphaera</taxon>
    </lineage>
</organism>
<comment type="caution">
    <text evidence="1">The sequence shown here is derived from an EMBL/GenBank/DDBJ whole genome shotgun (WGS) entry which is preliminary data.</text>
</comment>
<name>U7UHD1_9FIRM</name>
<proteinExistence type="predicted"/>
<evidence type="ECO:0000313" key="1">
    <source>
        <dbReference type="EMBL" id="ERT57868.1"/>
    </source>
</evidence>
<dbReference type="STRING" id="1111454.HMPREF1250_1171"/>
<dbReference type="AlphaFoldDB" id="U7UHD1"/>
<dbReference type="PATRIC" id="fig|1111454.3.peg.1851"/>
<reference evidence="1 2" key="1">
    <citation type="submission" date="2013-09" db="EMBL/GenBank/DDBJ databases">
        <authorList>
            <person name="Durkin A.S."/>
            <person name="Haft D.R."/>
            <person name="McCorrison J."/>
            <person name="Torralba M."/>
            <person name="Gillis M."/>
            <person name="Haft D.H."/>
            <person name="Methe B."/>
            <person name="Sutton G."/>
            <person name="Nelson K.E."/>
        </authorList>
    </citation>
    <scope>NUCLEOTIDE SEQUENCE [LARGE SCALE GENOMIC DNA]</scope>
    <source>
        <strain evidence="1 2">BV3C16-1</strain>
    </source>
</reference>
<dbReference type="Proteomes" id="UP000017090">
    <property type="component" value="Unassembled WGS sequence"/>
</dbReference>
<gene>
    <name evidence="1" type="ORF">HMPREF1250_1171</name>
</gene>
<protein>
    <submittedName>
        <fullName evidence="1">Uncharacterized protein</fullName>
    </submittedName>
</protein>
<keyword evidence="2" id="KW-1185">Reference proteome</keyword>
<evidence type="ECO:0000313" key="2">
    <source>
        <dbReference type="Proteomes" id="UP000017090"/>
    </source>
</evidence>
<dbReference type="EMBL" id="AWXA01000051">
    <property type="protein sequence ID" value="ERT57868.1"/>
    <property type="molecule type" value="Genomic_DNA"/>
</dbReference>